<organism evidence="1">
    <name type="scientific">marine sediment metagenome</name>
    <dbReference type="NCBI Taxonomy" id="412755"/>
    <lineage>
        <taxon>unclassified sequences</taxon>
        <taxon>metagenomes</taxon>
        <taxon>ecological metagenomes</taxon>
    </lineage>
</organism>
<dbReference type="SUPFAM" id="SSF51726">
    <property type="entry name" value="UROD/MetE-like"/>
    <property type="match status" value="1"/>
</dbReference>
<sequence>MGISEKKPRELYKERYERVMTTISLKEPDRVPIVPSVMFYPTDQYGMSKKEAMYDIEKTAEAFTKVLTSLNVDAMPPLLNIWPGKLLDILGAKVFKWPGAANENYRLEDHIPFQFVEGEYLKAEEYGELFEDPTSFVLRKVIPRQFEALQGFSEFPEFSTLGSGLGILFSLPAFNILPGTKKIKEALQAASEYFMKYISTTNNYVRA</sequence>
<name>X1C199_9ZZZZ</name>
<dbReference type="InterPro" id="IPR038071">
    <property type="entry name" value="UROD/MetE-like_sf"/>
</dbReference>
<feature type="non-terminal residue" evidence="1">
    <location>
        <position position="207"/>
    </location>
</feature>
<evidence type="ECO:0008006" key="2">
    <source>
        <dbReference type="Google" id="ProtNLM"/>
    </source>
</evidence>
<reference evidence="1" key="1">
    <citation type="journal article" date="2014" name="Front. Microbiol.">
        <title>High frequency of phylogenetically diverse reductive dehalogenase-homologous genes in deep subseafloor sedimentary metagenomes.</title>
        <authorList>
            <person name="Kawai M."/>
            <person name="Futagami T."/>
            <person name="Toyoda A."/>
            <person name="Takaki Y."/>
            <person name="Nishi S."/>
            <person name="Hori S."/>
            <person name="Arai W."/>
            <person name="Tsubouchi T."/>
            <person name="Morono Y."/>
            <person name="Uchiyama I."/>
            <person name="Ito T."/>
            <person name="Fujiyama A."/>
            <person name="Inagaki F."/>
            <person name="Takami H."/>
        </authorList>
    </citation>
    <scope>NUCLEOTIDE SEQUENCE</scope>
    <source>
        <strain evidence="1">Expedition CK06-06</strain>
    </source>
</reference>
<dbReference type="EMBL" id="BART01015641">
    <property type="protein sequence ID" value="GAG87117.1"/>
    <property type="molecule type" value="Genomic_DNA"/>
</dbReference>
<protein>
    <recommendedName>
        <fullName evidence="2">Uroporphyrinogen decarboxylase (URO-D) domain-containing protein</fullName>
    </recommendedName>
</protein>
<gene>
    <name evidence="1" type="ORF">S01H4_30322</name>
</gene>
<proteinExistence type="predicted"/>
<accession>X1C199</accession>
<comment type="caution">
    <text evidence="1">The sequence shown here is derived from an EMBL/GenBank/DDBJ whole genome shotgun (WGS) entry which is preliminary data.</text>
</comment>
<evidence type="ECO:0000313" key="1">
    <source>
        <dbReference type="EMBL" id="GAG87117.1"/>
    </source>
</evidence>
<dbReference type="AlphaFoldDB" id="X1C199"/>